<organism evidence="1 2">
    <name type="scientific">Faecalibacterium prausnitzii</name>
    <dbReference type="NCBI Taxonomy" id="853"/>
    <lineage>
        <taxon>Bacteria</taxon>
        <taxon>Bacillati</taxon>
        <taxon>Bacillota</taxon>
        <taxon>Clostridia</taxon>
        <taxon>Eubacteriales</taxon>
        <taxon>Oscillospiraceae</taxon>
        <taxon>Faecalibacterium</taxon>
    </lineage>
</organism>
<evidence type="ECO:0000313" key="1">
    <source>
        <dbReference type="EMBL" id="RAW57638.1"/>
    </source>
</evidence>
<evidence type="ECO:0000313" key="2">
    <source>
        <dbReference type="Proteomes" id="UP000251281"/>
    </source>
</evidence>
<dbReference type="AlphaFoldDB" id="A0A329U9P0"/>
<dbReference type="Proteomes" id="UP000251281">
    <property type="component" value="Unassembled WGS sequence"/>
</dbReference>
<reference evidence="1 2" key="1">
    <citation type="submission" date="2018-02" db="EMBL/GenBank/DDBJ databases">
        <title>Complete genome sequencing of Faecalibacterium prausnitzii strains isolated from the human gut.</title>
        <authorList>
            <person name="Fitzgerald B.C."/>
            <person name="Shkoporov A.N."/>
            <person name="Ross P.R."/>
            <person name="Hill C."/>
        </authorList>
    </citation>
    <scope>NUCLEOTIDE SEQUENCE [LARGE SCALE GENOMIC DNA]</scope>
    <source>
        <strain evidence="1 2">APC923/51-1</strain>
    </source>
</reference>
<proteinExistence type="predicted"/>
<accession>A0A329U9P0</accession>
<name>A0A329U9P0_9FIRM</name>
<sequence>MQFLLAAADGTIWNARRYRVAAPSIRIVPWAALASCWPLPQQLLPVSAAGGGRRRCTLGIFSGKNILNFGFQESLRTFLKPIFTGGVVTENGICSAAFCESAALRLASSPSQALTRQIPPFVTCGDIFPRSGGSLSSKGEPLAKPYTSQFNRQLCRHAKASPFGRGGTA</sequence>
<protein>
    <submittedName>
        <fullName evidence="1">Uncharacterized protein</fullName>
    </submittedName>
</protein>
<comment type="caution">
    <text evidence="1">The sequence shown here is derived from an EMBL/GenBank/DDBJ whole genome shotgun (WGS) entry which is preliminary data.</text>
</comment>
<gene>
    <name evidence="1" type="ORF">C4N24_07915</name>
</gene>
<dbReference type="EMBL" id="PRLD01000006">
    <property type="protein sequence ID" value="RAW57638.1"/>
    <property type="molecule type" value="Genomic_DNA"/>
</dbReference>